<dbReference type="PANTHER" id="PTHR35800:SF1">
    <property type="entry name" value="RNA-BINDING PROTEIN KHPB"/>
    <property type="match status" value="1"/>
</dbReference>
<comment type="similarity">
    <text evidence="6">Belongs to the KhpB RNA-binding protein family.</text>
</comment>
<evidence type="ECO:0000313" key="9">
    <source>
        <dbReference type="Proteomes" id="UP001597502"/>
    </source>
</evidence>
<evidence type="ECO:0000313" key="8">
    <source>
        <dbReference type="EMBL" id="MFD2761345.1"/>
    </source>
</evidence>
<dbReference type="InterPro" id="IPR039247">
    <property type="entry name" value="KhpB"/>
</dbReference>
<dbReference type="Pfam" id="PF14804">
    <property type="entry name" value="Jag_N"/>
    <property type="match status" value="1"/>
</dbReference>
<keyword evidence="5 6" id="KW-0961">Cell wall biogenesis/degradation</keyword>
<accession>A0ABW5V794</accession>
<evidence type="ECO:0000256" key="5">
    <source>
        <dbReference type="ARBA" id="ARBA00023316"/>
    </source>
</evidence>
<comment type="caution">
    <text evidence="8">The sequence shown here is derived from an EMBL/GenBank/DDBJ whole genome shotgun (WGS) entry which is preliminary data.</text>
</comment>
<name>A0ABW5V794_9BACI</name>
<dbReference type="InterPro" id="IPR034079">
    <property type="entry name" value="R3H_KhpB"/>
</dbReference>
<comment type="domain">
    <text evidence="6">Has an N-terminal Jag-N domain and 2 RNA-binding domains (KH and R3H).</text>
</comment>
<dbReference type="PANTHER" id="PTHR35800">
    <property type="entry name" value="PROTEIN JAG"/>
    <property type="match status" value="1"/>
</dbReference>
<keyword evidence="3 6" id="KW-0133">Cell shape</keyword>
<dbReference type="InterPro" id="IPR015946">
    <property type="entry name" value="KH_dom-like_a/b"/>
</dbReference>
<keyword evidence="1 6" id="KW-0963">Cytoplasm</keyword>
<dbReference type="SMART" id="SM00393">
    <property type="entry name" value="R3H"/>
    <property type="match status" value="1"/>
</dbReference>
<feature type="domain" description="R3H" evidence="7">
    <location>
        <begin position="140"/>
        <end position="204"/>
    </location>
</feature>
<dbReference type="NCBIfam" id="NF041568">
    <property type="entry name" value="Jag_EloR"/>
    <property type="match status" value="1"/>
</dbReference>
<dbReference type="RefSeq" id="WP_382393744.1">
    <property type="nucleotide sequence ID" value="NZ_JBHUNA010000021.1"/>
</dbReference>
<protein>
    <recommendedName>
        <fullName evidence="6">RNA-binding protein KhpB</fullName>
    </recommendedName>
    <alternativeName>
        <fullName evidence="6">RNA-binding protein EloR</fullName>
    </alternativeName>
</protein>
<dbReference type="Gene3D" id="3.30.300.20">
    <property type="match status" value="1"/>
</dbReference>
<evidence type="ECO:0000256" key="4">
    <source>
        <dbReference type="ARBA" id="ARBA00023186"/>
    </source>
</evidence>
<dbReference type="Pfam" id="PF01424">
    <property type="entry name" value="R3H"/>
    <property type="match status" value="1"/>
</dbReference>
<dbReference type="CDD" id="cd02414">
    <property type="entry name" value="KH-II_Jag"/>
    <property type="match status" value="1"/>
</dbReference>
<comment type="function">
    <text evidence="6">A probable RNA chaperone. Forms a complex with KhpA which binds to cellular RNA and controls its expression. Plays a role in peptidoglycan (PG) homeostasis and cell length regulation.</text>
</comment>
<sequence length="204" mass="22654">MREVTASGQSVEEAVQSALEQLDTTRDQVEVDIVDEGKKGLLGVFGSKPAIVRVNVPADPVEDTRKYLQQIVENMGVTAEVTAAVTGNRVTYDVDGENVALIIGKRGQTLNAIQYLVHLAINKDLSEHYAVTVDAQGYRNRRKETLESLAYKMADKAKRLNKEVTLEPMPAFERKIIHHALQNNDQVTTSSEGLEPHRHIVIRP</sequence>
<dbReference type="SMART" id="SM01245">
    <property type="entry name" value="Jag_N"/>
    <property type="match status" value="1"/>
</dbReference>
<dbReference type="SUPFAM" id="SSF82708">
    <property type="entry name" value="R3H domain"/>
    <property type="match status" value="1"/>
</dbReference>
<dbReference type="InterPro" id="IPR038008">
    <property type="entry name" value="Jag_KH"/>
</dbReference>
<comment type="subunit">
    <text evidence="6">Forms a complex with KhpA.</text>
</comment>
<feature type="region of interest" description="Jag_N domain" evidence="6">
    <location>
        <begin position="5"/>
        <end position="55"/>
    </location>
</feature>
<reference evidence="9" key="1">
    <citation type="journal article" date="2019" name="Int. J. Syst. Evol. Microbiol.">
        <title>The Global Catalogue of Microorganisms (GCM) 10K type strain sequencing project: providing services to taxonomists for standard genome sequencing and annotation.</title>
        <authorList>
            <consortium name="The Broad Institute Genomics Platform"/>
            <consortium name="The Broad Institute Genome Sequencing Center for Infectious Disease"/>
            <person name="Wu L."/>
            <person name="Ma J."/>
        </authorList>
    </citation>
    <scope>NUCLEOTIDE SEQUENCE [LARGE SCALE GENOMIC DNA]</scope>
    <source>
        <strain evidence="9">TISTR 1535</strain>
    </source>
</reference>
<dbReference type="Gene3D" id="3.30.1370.50">
    <property type="entry name" value="R3H-like domain"/>
    <property type="match status" value="1"/>
</dbReference>
<keyword evidence="4 6" id="KW-0143">Chaperone</keyword>
<gene>
    <name evidence="8" type="primary">jag</name>
    <name evidence="6" type="synonym">eloR</name>
    <name evidence="6" type="synonym">khpB</name>
    <name evidence="8" type="ORF">ACFSUO_10220</name>
</gene>
<dbReference type="HAMAP" id="MF_00867">
    <property type="entry name" value="KhpB"/>
    <property type="match status" value="1"/>
</dbReference>
<dbReference type="Proteomes" id="UP001597502">
    <property type="component" value="Unassembled WGS sequence"/>
</dbReference>
<proteinExistence type="inferred from homology"/>
<dbReference type="InterPro" id="IPR038247">
    <property type="entry name" value="Jag_N_dom_sf"/>
</dbReference>
<dbReference type="InterPro" id="IPR036867">
    <property type="entry name" value="R3H_dom_sf"/>
</dbReference>
<comment type="subcellular location">
    <subcellularLocation>
        <location evidence="6">Cytoplasm</location>
    </subcellularLocation>
</comment>
<dbReference type="Pfam" id="PF13083">
    <property type="entry name" value="KH_KhpA-B"/>
    <property type="match status" value="1"/>
</dbReference>
<evidence type="ECO:0000256" key="6">
    <source>
        <dbReference type="HAMAP-Rule" id="MF_00867"/>
    </source>
</evidence>
<organism evidence="8 9">
    <name type="scientific">Lentibacillus juripiscarius</name>
    <dbReference type="NCBI Taxonomy" id="257446"/>
    <lineage>
        <taxon>Bacteria</taxon>
        <taxon>Bacillati</taxon>
        <taxon>Bacillota</taxon>
        <taxon>Bacilli</taxon>
        <taxon>Bacillales</taxon>
        <taxon>Bacillaceae</taxon>
        <taxon>Lentibacillus</taxon>
    </lineage>
</organism>
<evidence type="ECO:0000259" key="7">
    <source>
        <dbReference type="PROSITE" id="PS51061"/>
    </source>
</evidence>
<dbReference type="InterPro" id="IPR001374">
    <property type="entry name" value="R3H_dom"/>
</dbReference>
<evidence type="ECO:0000256" key="3">
    <source>
        <dbReference type="ARBA" id="ARBA00022960"/>
    </source>
</evidence>
<dbReference type="Gene3D" id="3.30.30.80">
    <property type="entry name" value="probable RNA-binding protein from clostridium symbiosum atcc 14940"/>
    <property type="match status" value="1"/>
</dbReference>
<dbReference type="PROSITE" id="PS51061">
    <property type="entry name" value="R3H"/>
    <property type="match status" value="1"/>
</dbReference>
<dbReference type="InterPro" id="IPR032782">
    <property type="entry name" value="KhpB_N"/>
</dbReference>
<evidence type="ECO:0000256" key="2">
    <source>
        <dbReference type="ARBA" id="ARBA00022884"/>
    </source>
</evidence>
<keyword evidence="9" id="KW-1185">Reference proteome</keyword>
<dbReference type="EMBL" id="JBHUNA010000021">
    <property type="protein sequence ID" value="MFD2761345.1"/>
    <property type="molecule type" value="Genomic_DNA"/>
</dbReference>
<dbReference type="CDD" id="cd02644">
    <property type="entry name" value="R3H_jag"/>
    <property type="match status" value="1"/>
</dbReference>
<keyword evidence="2 6" id="KW-0694">RNA-binding</keyword>
<evidence type="ECO:0000256" key="1">
    <source>
        <dbReference type="ARBA" id="ARBA00022490"/>
    </source>
</evidence>